<evidence type="ECO:0000256" key="1">
    <source>
        <dbReference type="SAM" id="Coils"/>
    </source>
</evidence>
<feature type="coiled-coil region" evidence="1">
    <location>
        <begin position="214"/>
        <end position="251"/>
    </location>
</feature>
<feature type="coiled-coil region" evidence="1">
    <location>
        <begin position="716"/>
        <end position="743"/>
    </location>
</feature>
<dbReference type="EMBL" id="VUKA01000001">
    <property type="protein sequence ID" value="KAA2214278.1"/>
    <property type="molecule type" value="Genomic_DNA"/>
</dbReference>
<gene>
    <name evidence="4" type="ORF">F0Q34_00660</name>
</gene>
<feature type="region of interest" description="Disordered" evidence="2">
    <location>
        <begin position="936"/>
        <end position="970"/>
    </location>
</feature>
<proteinExistence type="predicted"/>
<dbReference type="AlphaFoldDB" id="A0A5B2TK33"/>
<dbReference type="SUPFAM" id="SSF52540">
    <property type="entry name" value="P-loop containing nucleoside triphosphate hydrolases"/>
    <property type="match status" value="1"/>
</dbReference>
<evidence type="ECO:0000256" key="2">
    <source>
        <dbReference type="SAM" id="MobiDB-lite"/>
    </source>
</evidence>
<feature type="domain" description="YhaN AAA" evidence="3">
    <location>
        <begin position="1"/>
        <end position="207"/>
    </location>
</feature>
<feature type="compositionally biased region" description="Low complexity" evidence="2">
    <location>
        <begin position="278"/>
        <end position="289"/>
    </location>
</feature>
<dbReference type="OrthoDB" id="9764467at2"/>
<feature type="region of interest" description="Disordered" evidence="2">
    <location>
        <begin position="278"/>
        <end position="297"/>
    </location>
</feature>
<keyword evidence="1" id="KW-0175">Coiled coil</keyword>
<protein>
    <submittedName>
        <fullName evidence="4">AAA family ATPase</fullName>
    </submittedName>
</protein>
<sequence>MRLTRLGLRHYGPFTDVTLDLDARPGRVNLVLAPNGTGKSVLRGALGDLLFGIGGQTPMGFRHGYASMQISAEGLSPDGSRFAFTRRKGRTGTLLGADDAPLDPTLLPGLLGGADRALLERLFALDTSLLRQGGAGLLASGGDLAEALLQAAGGLRQAQTLGQELAGARDRLAPLRKSAQRPFYEALDQLKSSQTALRQSLLRPAQWRERERHLAEATERLEAARAAAAGAAAAQRRLERARRLAPALRRLDMAEAWLAAHPEAPLLPAGLGARLHAAREQSAQAARSAGEAERQHQHLRAEAAALAPGSAWLERAARIAALREAAGAAESNRARRPALLAEQGELDRRIEEALRGLGLGMSAARAAEALPAPALLEKAWRLLREYAPLADAEAGAPRELERHRLRLREAEAALAALPPPRDAMALEALAGAIRAEGDPAALLARDHRAVAEAEAAWATRAARLPPAWREATALRALPVPPADTLFRLGAGLAEAEAALRDAAAAEARAGSALAESQARRAALEAHGALPDAAALAAIRHRRQESWLRLRRPGAGEAEAMAFAALVAEADRVADQRFAEASRLRDAELLAAALRRQEAEHSLAAQQRDTARADAEAARRAWGAALRPLGLDPATAPDALRLALDARDMALDAAEVLDRQRAAAMEREERQQAWASRLAAALGENIAPLPVLLDRAEAALRASRAADTDRALHGGSLAESRRALAEAEQAAAAWRQKLLAWRSEWQAVLAALGRPADEAPQDSAAALELLGRLGPLVQQARTMEAQRRALDAEQAEFAAGCRALCAELGEPDPADPVAAARKLGERLQAEQALQSRREALLQEADKAARSAAALRREADAQAGLLRDAVAEAGAIDAETALHRLALSAERAARQEARDAALAEIGEGGDGLPLPALREEQAAHPPEAMEPALAKARQAGEAAQRAAEEAARDRARAEAEMQSLSRDGTAREAAADEQAALARLGHLLEEAVLLQASRSMLNNAMAKVQEAGDDALLRRIGAIFAGLTDGAYPSLLAREDEKGVAHLLVRRAEPEGEEAGVEALSEGTRDQLFLALRMVAIEDHAAAATPLPFLGDDILQSFDDRRAAAAFRALCRFSDTAQVILLTHHRHLAEVARAALPAGALHLRELA</sequence>
<accession>A0A5B2TK33</accession>
<dbReference type="RefSeq" id="WP_149810217.1">
    <property type="nucleotide sequence ID" value="NZ_VUKA01000001.1"/>
</dbReference>
<evidence type="ECO:0000313" key="4">
    <source>
        <dbReference type="EMBL" id="KAA2214278.1"/>
    </source>
</evidence>
<dbReference type="InterPro" id="IPR038734">
    <property type="entry name" value="YhaN_AAA"/>
</dbReference>
<keyword evidence="5" id="KW-1185">Reference proteome</keyword>
<comment type="caution">
    <text evidence="4">The sequence shown here is derived from an EMBL/GenBank/DDBJ whole genome shotgun (WGS) entry which is preliminary data.</text>
</comment>
<dbReference type="PANTHER" id="PTHR41259:SF1">
    <property type="entry name" value="DOUBLE-STRAND BREAK REPAIR RAD50 ATPASE, PUTATIVE-RELATED"/>
    <property type="match status" value="1"/>
</dbReference>
<evidence type="ECO:0000259" key="3">
    <source>
        <dbReference type="Pfam" id="PF13514"/>
    </source>
</evidence>
<dbReference type="Proteomes" id="UP000322110">
    <property type="component" value="Unassembled WGS sequence"/>
</dbReference>
<organism evidence="4 5">
    <name type="scientific">Teichococcus oryzae</name>
    <dbReference type="NCBI Taxonomy" id="1608942"/>
    <lineage>
        <taxon>Bacteria</taxon>
        <taxon>Pseudomonadati</taxon>
        <taxon>Pseudomonadota</taxon>
        <taxon>Alphaproteobacteria</taxon>
        <taxon>Acetobacterales</taxon>
        <taxon>Roseomonadaceae</taxon>
        <taxon>Roseomonas</taxon>
    </lineage>
</organism>
<name>A0A5B2TK33_9PROT</name>
<feature type="coiled-coil region" evidence="1">
    <location>
        <begin position="829"/>
        <end position="856"/>
    </location>
</feature>
<dbReference type="PANTHER" id="PTHR41259">
    <property type="entry name" value="DOUBLE-STRAND BREAK REPAIR RAD50 ATPASE, PUTATIVE-RELATED"/>
    <property type="match status" value="1"/>
</dbReference>
<dbReference type="Pfam" id="PF13514">
    <property type="entry name" value="AAA_27"/>
    <property type="match status" value="1"/>
</dbReference>
<dbReference type="Gene3D" id="3.40.50.300">
    <property type="entry name" value="P-loop containing nucleotide triphosphate hydrolases"/>
    <property type="match status" value="2"/>
</dbReference>
<evidence type="ECO:0000313" key="5">
    <source>
        <dbReference type="Proteomes" id="UP000322110"/>
    </source>
</evidence>
<dbReference type="InterPro" id="IPR027417">
    <property type="entry name" value="P-loop_NTPase"/>
</dbReference>
<feature type="compositionally biased region" description="Basic and acidic residues" evidence="2">
    <location>
        <begin position="944"/>
        <end position="957"/>
    </location>
</feature>
<reference evidence="4 5" key="1">
    <citation type="journal article" date="2015" name="Int. J. Syst. Evol. Microbiol.">
        <title>Roseomonas oryzae sp. nov., isolated from paddy rhizosphere soil.</title>
        <authorList>
            <person name="Ramaprasad E.V."/>
            <person name="Sasikala Ch."/>
            <person name="Ramana Ch.V."/>
        </authorList>
    </citation>
    <scope>NUCLEOTIDE SEQUENCE [LARGE SCALE GENOMIC DNA]</scope>
    <source>
        <strain evidence="4 5">KCTC 42542</strain>
    </source>
</reference>